<keyword evidence="3" id="KW-0378">Hydrolase</keyword>
<dbReference type="Gene3D" id="3.30.460.10">
    <property type="entry name" value="Beta Polymerase, domain 2"/>
    <property type="match status" value="1"/>
</dbReference>
<dbReference type="Pfam" id="PF04229">
    <property type="entry name" value="GrpB"/>
    <property type="match status" value="1"/>
</dbReference>
<dbReference type="InterPro" id="IPR029058">
    <property type="entry name" value="AB_hydrolase_fold"/>
</dbReference>
<dbReference type="Gene3D" id="3.40.50.1820">
    <property type="entry name" value="alpha/beta hydrolase"/>
    <property type="match status" value="1"/>
</dbReference>
<evidence type="ECO:0000313" key="4">
    <source>
        <dbReference type="Proteomes" id="UP001597229"/>
    </source>
</evidence>
<keyword evidence="4" id="KW-1185">Reference proteome</keyword>
<dbReference type="Pfam" id="PF00561">
    <property type="entry name" value="Abhydrolase_1"/>
    <property type="match status" value="1"/>
</dbReference>
<accession>A0ABW3W5G1</accession>
<dbReference type="Proteomes" id="UP001597229">
    <property type="component" value="Unassembled WGS sequence"/>
</dbReference>
<name>A0ABW3W5G1_9ACTN</name>
<dbReference type="PRINTS" id="PR00111">
    <property type="entry name" value="ABHYDROLASE"/>
</dbReference>
<sequence length="503" mass="53815">MPIAQVAPDVSIAYDTFGDPADPPVLLVMGFGAQLIAWHEDLCRMLADRGRYVIRYDNRDCGLSTRYDDHPVDLGDFIAAVSTGDVAAALAMAPYSLRDMAADGIGLLTALGIDRAHVVGASMGGMIAQTMAIAFPERVASLTSMMSSTGEPEVGQSSPEAQQALFAPRPADRDGYVASADRELVWASRRYADVDALRSLAGESWDRAYYPAGVPRQLAAMVLAGSRAPELAALDVPTLVVHGLDDTLIDPSGGRRTAELVPGAHLLLVPDMGHDRPRPLWGVLVDAIARHTGPLPSPWVDGAGPSTDVRFVDADPAWPAAFDRLAAQVRGALGDRALLIQHVGSTAVPGLAAKPIIDIDLVVADPDDEDAYVPALQALGLELRVREPWWNGHRLLRGSDPSCHLHVFGPDSPEIARHRRFRDWLRTHPDDVARYASTKREAAAAAAAEGEHSMQYNARKEAVVRAIYARALAVPTDQPGTDEPGTDEPGTDESAPDAESKES</sequence>
<reference evidence="4" key="1">
    <citation type="journal article" date="2019" name="Int. J. Syst. Evol. Microbiol.">
        <title>The Global Catalogue of Microorganisms (GCM) 10K type strain sequencing project: providing services to taxonomists for standard genome sequencing and annotation.</title>
        <authorList>
            <consortium name="The Broad Institute Genomics Platform"/>
            <consortium name="The Broad Institute Genome Sequencing Center for Infectious Disease"/>
            <person name="Wu L."/>
            <person name="Ma J."/>
        </authorList>
    </citation>
    <scope>NUCLEOTIDE SEQUENCE [LARGE SCALE GENOMIC DNA]</scope>
    <source>
        <strain evidence="4">CCUG 52478</strain>
    </source>
</reference>
<feature type="compositionally biased region" description="Acidic residues" evidence="1">
    <location>
        <begin position="484"/>
        <end position="496"/>
    </location>
</feature>
<dbReference type="RefSeq" id="WP_367918999.1">
    <property type="nucleotide sequence ID" value="NZ_BAABAC010000018.1"/>
</dbReference>
<evidence type="ECO:0000256" key="1">
    <source>
        <dbReference type="SAM" id="MobiDB-lite"/>
    </source>
</evidence>
<evidence type="ECO:0000313" key="3">
    <source>
        <dbReference type="EMBL" id="MFD1250533.1"/>
    </source>
</evidence>
<dbReference type="GO" id="GO:0016787">
    <property type="term" value="F:hydrolase activity"/>
    <property type="evidence" value="ECO:0007669"/>
    <property type="project" value="UniProtKB-KW"/>
</dbReference>
<gene>
    <name evidence="3" type="ORF">ACFQ3F_22260</name>
</gene>
<dbReference type="PANTHER" id="PTHR43433">
    <property type="entry name" value="HYDROLASE, ALPHA/BETA FOLD FAMILY PROTEIN"/>
    <property type="match status" value="1"/>
</dbReference>
<organism evidence="3 4">
    <name type="scientific">Nocardioides ginsengisoli</name>
    <dbReference type="NCBI Taxonomy" id="363868"/>
    <lineage>
        <taxon>Bacteria</taxon>
        <taxon>Bacillati</taxon>
        <taxon>Actinomycetota</taxon>
        <taxon>Actinomycetes</taxon>
        <taxon>Propionibacteriales</taxon>
        <taxon>Nocardioidaceae</taxon>
        <taxon>Nocardioides</taxon>
    </lineage>
</organism>
<feature type="domain" description="AB hydrolase-1" evidence="2">
    <location>
        <begin position="23"/>
        <end position="274"/>
    </location>
</feature>
<feature type="region of interest" description="Disordered" evidence="1">
    <location>
        <begin position="472"/>
        <end position="503"/>
    </location>
</feature>
<comment type="caution">
    <text evidence="3">The sequence shown here is derived from an EMBL/GenBank/DDBJ whole genome shotgun (WGS) entry which is preliminary data.</text>
</comment>
<dbReference type="EMBL" id="JBHTLX010000024">
    <property type="protein sequence ID" value="MFD1250533.1"/>
    <property type="molecule type" value="Genomic_DNA"/>
</dbReference>
<dbReference type="InterPro" id="IPR050471">
    <property type="entry name" value="AB_hydrolase"/>
</dbReference>
<dbReference type="SUPFAM" id="SSF53474">
    <property type="entry name" value="alpha/beta-Hydrolases"/>
    <property type="match status" value="1"/>
</dbReference>
<dbReference type="PANTHER" id="PTHR43433:SF5">
    <property type="entry name" value="AB HYDROLASE-1 DOMAIN-CONTAINING PROTEIN"/>
    <property type="match status" value="1"/>
</dbReference>
<evidence type="ECO:0000259" key="2">
    <source>
        <dbReference type="Pfam" id="PF00561"/>
    </source>
</evidence>
<dbReference type="InterPro" id="IPR007344">
    <property type="entry name" value="GrpB/CoaE"/>
</dbReference>
<dbReference type="InterPro" id="IPR043519">
    <property type="entry name" value="NT_sf"/>
</dbReference>
<protein>
    <submittedName>
        <fullName evidence="3">Alpha/beta fold hydrolase</fullName>
    </submittedName>
</protein>
<dbReference type="SUPFAM" id="SSF81301">
    <property type="entry name" value="Nucleotidyltransferase"/>
    <property type="match status" value="1"/>
</dbReference>
<dbReference type="InterPro" id="IPR000073">
    <property type="entry name" value="AB_hydrolase_1"/>
</dbReference>
<proteinExistence type="predicted"/>